<organism evidence="4 5">
    <name type="scientific">Calocera viscosa (strain TUFC12733)</name>
    <dbReference type="NCBI Taxonomy" id="1330018"/>
    <lineage>
        <taxon>Eukaryota</taxon>
        <taxon>Fungi</taxon>
        <taxon>Dikarya</taxon>
        <taxon>Basidiomycota</taxon>
        <taxon>Agaricomycotina</taxon>
        <taxon>Dacrymycetes</taxon>
        <taxon>Dacrymycetales</taxon>
        <taxon>Dacrymycetaceae</taxon>
        <taxon>Calocera</taxon>
    </lineage>
</organism>
<dbReference type="InterPro" id="IPR016163">
    <property type="entry name" value="Ald_DH_C"/>
</dbReference>
<dbReference type="FunFam" id="3.40.309.10:FF:000012">
    <property type="entry name" value="Betaine aldehyde dehydrogenase"/>
    <property type="match status" value="1"/>
</dbReference>
<evidence type="ECO:0000256" key="2">
    <source>
        <dbReference type="ARBA" id="ARBA00023002"/>
    </source>
</evidence>
<evidence type="ECO:0000313" key="5">
    <source>
        <dbReference type="Proteomes" id="UP000076738"/>
    </source>
</evidence>
<sequence length="645" mass="69092">MGREVAVYTRFLDSAALDVGHGRRGWHRAHAQLYKGEAHRIPRTALCVYTQYGGSFALLARGSIYLRVIRPITSPSATPLTTGKIASRFSIYSLSCQISALQLKLTRTEGDCADWVASGGAFAKCGGGGGGGGSGSAAGVMGAGPHGEELANMGDGEYRESASVKTFDLFNPATEELDAKVSYANRTDVDATVDAALTAFSRVEQTERLIRENVAELASLEARSMGIPVSQYPLYAAGVAAALEHFAALALFQQGVSSLNSPGYVNMTLIQPYGVVGAILPWNVPLHMFAFKVGPALAASNTVVVKTSEKAPLTVSLHNLFSSSEPFALTQVGRFHVQCTFVAGLLDKAGIPKGVVNVIHGWGDTGGLVASHMRVRRLHLKADVRICDPVLAMRTKALIGAYIRFTGSGITGRKVATVAINSYLKNVTLERVALGGKSPAIVSEDADLENAASSLAFSMFRNRGQICAAQSRLYVQKSVKDKFIKLYKMEWTDLVKHGDPLDRATTEGPLADQLQYQRVMKYISVGKQEGTLVFGGERVGNKGYFVQPTLFTNLKPGARVVNEEISGLSLSHLKEFETEEEVSDLANDTQVISPEVSGLSSSVFTKDVNRAMRLAQAIAAGNVNINTGNTTAFVRLSFALPFHCD</sequence>
<evidence type="ECO:0000259" key="3">
    <source>
        <dbReference type="Pfam" id="PF00171"/>
    </source>
</evidence>
<comment type="similarity">
    <text evidence="1">Belongs to the aldehyde dehydrogenase family.</text>
</comment>
<evidence type="ECO:0000313" key="4">
    <source>
        <dbReference type="EMBL" id="KZO91456.1"/>
    </source>
</evidence>
<dbReference type="AlphaFoldDB" id="A0A167HBQ2"/>
<accession>A0A167HBQ2</accession>
<dbReference type="EMBL" id="KV417323">
    <property type="protein sequence ID" value="KZO91456.1"/>
    <property type="molecule type" value="Genomic_DNA"/>
</dbReference>
<dbReference type="PROSITE" id="PS00070">
    <property type="entry name" value="ALDEHYDE_DEHYDR_CYS"/>
    <property type="match status" value="1"/>
</dbReference>
<gene>
    <name evidence="4" type="ORF">CALVIDRAFT_568251</name>
</gene>
<keyword evidence="5" id="KW-1185">Reference proteome</keyword>
<keyword evidence="2" id="KW-0560">Oxidoreductase</keyword>
<dbReference type="Proteomes" id="UP000076738">
    <property type="component" value="Unassembled WGS sequence"/>
</dbReference>
<protein>
    <submittedName>
        <fullName evidence="4">ALDH-like protein</fullName>
    </submittedName>
</protein>
<dbReference type="InterPro" id="IPR016160">
    <property type="entry name" value="Ald_DH_CS_CYS"/>
</dbReference>
<reference evidence="4 5" key="1">
    <citation type="journal article" date="2016" name="Mol. Biol. Evol.">
        <title>Comparative Genomics of Early-Diverging Mushroom-Forming Fungi Provides Insights into the Origins of Lignocellulose Decay Capabilities.</title>
        <authorList>
            <person name="Nagy L.G."/>
            <person name="Riley R."/>
            <person name="Tritt A."/>
            <person name="Adam C."/>
            <person name="Daum C."/>
            <person name="Floudas D."/>
            <person name="Sun H."/>
            <person name="Yadav J.S."/>
            <person name="Pangilinan J."/>
            <person name="Larsson K.H."/>
            <person name="Matsuura K."/>
            <person name="Barry K."/>
            <person name="Labutti K."/>
            <person name="Kuo R."/>
            <person name="Ohm R.A."/>
            <person name="Bhattacharya S.S."/>
            <person name="Shirouzu T."/>
            <person name="Yoshinaga Y."/>
            <person name="Martin F.M."/>
            <person name="Grigoriev I.V."/>
            <person name="Hibbett D.S."/>
        </authorList>
    </citation>
    <scope>NUCLEOTIDE SEQUENCE [LARGE SCALE GENOMIC DNA]</scope>
    <source>
        <strain evidence="4 5">TUFC12733</strain>
    </source>
</reference>
<dbReference type="OrthoDB" id="310895at2759"/>
<dbReference type="GO" id="GO:0016620">
    <property type="term" value="F:oxidoreductase activity, acting on the aldehyde or oxo group of donors, NAD or NADP as acceptor"/>
    <property type="evidence" value="ECO:0007669"/>
    <property type="project" value="InterPro"/>
</dbReference>
<evidence type="ECO:0000256" key="1">
    <source>
        <dbReference type="ARBA" id="ARBA00009986"/>
    </source>
</evidence>
<dbReference type="Gene3D" id="3.40.309.10">
    <property type="entry name" value="Aldehyde Dehydrogenase, Chain A, domain 2"/>
    <property type="match status" value="1"/>
</dbReference>
<dbReference type="Gene3D" id="3.40.605.10">
    <property type="entry name" value="Aldehyde Dehydrogenase, Chain A, domain 1"/>
    <property type="match status" value="1"/>
</dbReference>
<dbReference type="InterPro" id="IPR016161">
    <property type="entry name" value="Ald_DH/histidinol_DH"/>
</dbReference>
<dbReference type="InterPro" id="IPR016162">
    <property type="entry name" value="Ald_DH_N"/>
</dbReference>
<dbReference type="InterPro" id="IPR015590">
    <property type="entry name" value="Aldehyde_DH_dom"/>
</dbReference>
<name>A0A167HBQ2_CALVF</name>
<dbReference type="PANTHER" id="PTHR11699">
    <property type="entry name" value="ALDEHYDE DEHYDROGENASE-RELATED"/>
    <property type="match status" value="1"/>
</dbReference>
<dbReference type="STRING" id="1330018.A0A167HBQ2"/>
<feature type="domain" description="Aldehyde dehydrogenase" evidence="3">
    <location>
        <begin position="159"/>
        <end position="315"/>
    </location>
</feature>
<proteinExistence type="inferred from homology"/>
<feature type="domain" description="Aldehyde dehydrogenase" evidence="3">
    <location>
        <begin position="402"/>
        <end position="632"/>
    </location>
</feature>
<dbReference type="SUPFAM" id="SSF53720">
    <property type="entry name" value="ALDH-like"/>
    <property type="match status" value="1"/>
</dbReference>
<dbReference type="Pfam" id="PF00171">
    <property type="entry name" value="Aldedh"/>
    <property type="match status" value="2"/>
</dbReference>